<protein>
    <recommendedName>
        <fullName evidence="2">Lipoprotein</fullName>
    </recommendedName>
</protein>
<organism evidence="1">
    <name type="scientific">uncultured Dysgonomonas sp</name>
    <dbReference type="NCBI Taxonomy" id="206096"/>
    <lineage>
        <taxon>Bacteria</taxon>
        <taxon>Pseudomonadati</taxon>
        <taxon>Bacteroidota</taxon>
        <taxon>Bacteroidia</taxon>
        <taxon>Bacteroidales</taxon>
        <taxon>Dysgonomonadaceae</taxon>
        <taxon>Dysgonomonas</taxon>
        <taxon>environmental samples</taxon>
    </lineage>
</organism>
<dbReference type="AlphaFoldDB" id="A0A212JG91"/>
<sequence>MKNVIKSIAIFIFFLSCNGNENFPIVHEDYYVKVEAFYKFNNSDELYPDGSSDVFVYYGIQSLDIVGFNIDEKGKLIKDNKEILPNKYIKTSAEGKCMFMSDNLDEHVTFIIVSHQFKELLAINSFYNSRTQIEIKSVVAN</sequence>
<name>A0A212JG91_9BACT</name>
<reference evidence="1" key="1">
    <citation type="submission" date="2016-04" db="EMBL/GenBank/DDBJ databases">
        <authorList>
            <person name="Evans L.H."/>
            <person name="Alamgir A."/>
            <person name="Owens N."/>
            <person name="Weber N.D."/>
            <person name="Virtaneva K."/>
            <person name="Barbian K."/>
            <person name="Babar A."/>
            <person name="Rosenke K."/>
        </authorList>
    </citation>
    <scope>NUCLEOTIDE SEQUENCE</scope>
    <source>
        <strain evidence="1">86-1</strain>
    </source>
</reference>
<dbReference type="EMBL" id="FLUM01000001">
    <property type="protein sequence ID" value="SBV98421.1"/>
    <property type="molecule type" value="Genomic_DNA"/>
</dbReference>
<evidence type="ECO:0008006" key="2">
    <source>
        <dbReference type="Google" id="ProtNLM"/>
    </source>
</evidence>
<dbReference type="PROSITE" id="PS51257">
    <property type="entry name" value="PROKAR_LIPOPROTEIN"/>
    <property type="match status" value="1"/>
</dbReference>
<accession>A0A212JG91</accession>
<evidence type="ECO:0000313" key="1">
    <source>
        <dbReference type="EMBL" id="SBV98421.1"/>
    </source>
</evidence>
<proteinExistence type="predicted"/>
<dbReference type="RefSeq" id="WP_296940795.1">
    <property type="nucleotide sequence ID" value="NZ_LT599032.1"/>
</dbReference>
<gene>
    <name evidence="1" type="ORF">KL86DYS1_12168</name>
</gene>